<evidence type="ECO:0000313" key="2">
    <source>
        <dbReference type="Proteomes" id="UP000299102"/>
    </source>
</evidence>
<dbReference type="AlphaFoldDB" id="A0A4C1WFI2"/>
<comment type="caution">
    <text evidence="1">The sequence shown here is derived from an EMBL/GenBank/DDBJ whole genome shotgun (WGS) entry which is preliminary data.</text>
</comment>
<keyword evidence="2" id="KW-1185">Reference proteome</keyword>
<accession>A0A4C1WFI2</accession>
<protein>
    <recommendedName>
        <fullName evidence="3">Reverse transcriptase domain-containing protein</fullName>
    </recommendedName>
</protein>
<organism evidence="1 2">
    <name type="scientific">Eumeta variegata</name>
    <name type="common">Bagworm moth</name>
    <name type="synonym">Eumeta japonica</name>
    <dbReference type="NCBI Taxonomy" id="151549"/>
    <lineage>
        <taxon>Eukaryota</taxon>
        <taxon>Metazoa</taxon>
        <taxon>Ecdysozoa</taxon>
        <taxon>Arthropoda</taxon>
        <taxon>Hexapoda</taxon>
        <taxon>Insecta</taxon>
        <taxon>Pterygota</taxon>
        <taxon>Neoptera</taxon>
        <taxon>Endopterygota</taxon>
        <taxon>Lepidoptera</taxon>
        <taxon>Glossata</taxon>
        <taxon>Ditrysia</taxon>
        <taxon>Tineoidea</taxon>
        <taxon>Psychidae</taxon>
        <taxon>Oiketicinae</taxon>
        <taxon>Eumeta</taxon>
    </lineage>
</organism>
<evidence type="ECO:0000313" key="1">
    <source>
        <dbReference type="EMBL" id="GBP49590.1"/>
    </source>
</evidence>
<sequence length="200" mass="22922">MDELSMKCLLYADKKVILTPSTCGLQEMVNKMNDSVKNRGMKINIGKTKVMVFQRGESTTECDVLIEGEKVERVKEFVHLAEMRSLRSMFGMFLTHGYRNSDVRKRYGLKEDVVTRVERVQAFKKTDSAQMIRLELLISMGGSDQLLFDGPRAHYPYKKTTLRNILSARSLMYHKRVENDQFLPCGQELLNCCPATVALV</sequence>
<reference evidence="1 2" key="1">
    <citation type="journal article" date="2019" name="Commun. Biol.">
        <title>The bagworm genome reveals a unique fibroin gene that provides high tensile strength.</title>
        <authorList>
            <person name="Kono N."/>
            <person name="Nakamura H."/>
            <person name="Ohtoshi R."/>
            <person name="Tomita M."/>
            <person name="Numata K."/>
            <person name="Arakawa K."/>
        </authorList>
    </citation>
    <scope>NUCLEOTIDE SEQUENCE [LARGE SCALE GENOMIC DNA]</scope>
</reference>
<gene>
    <name evidence="1" type="ORF">EVAR_97887_1</name>
</gene>
<proteinExistence type="predicted"/>
<evidence type="ECO:0008006" key="3">
    <source>
        <dbReference type="Google" id="ProtNLM"/>
    </source>
</evidence>
<dbReference type="OrthoDB" id="425681at2759"/>
<name>A0A4C1WFI2_EUMVA</name>
<dbReference type="Proteomes" id="UP000299102">
    <property type="component" value="Unassembled WGS sequence"/>
</dbReference>
<dbReference type="EMBL" id="BGZK01000548">
    <property type="protein sequence ID" value="GBP49590.1"/>
    <property type="molecule type" value="Genomic_DNA"/>
</dbReference>